<dbReference type="CDD" id="cd23799">
    <property type="entry name" value="UBCc_UBE2J"/>
    <property type="match status" value="1"/>
</dbReference>
<dbReference type="OMA" id="MPVERTC"/>
<dbReference type="Pfam" id="PF00179">
    <property type="entry name" value="UQ_con"/>
    <property type="match status" value="1"/>
</dbReference>
<dbReference type="AlphaFoldDB" id="A0A068Y3U3"/>
<dbReference type="STRING" id="6211.A0A068Y3U3"/>
<name>A0A068Y3U3_ECHMU</name>
<sequence length="548" mass="58831">MMTAYNTRSPGTFSYIILISISTAVKRLMREAQELSQPTELYYAQPLEDNLFEWHFTIRGPEGSEFEGGIYHGQISLPTEYPMKPPNIMLLTPNGRFEPYRQICLSISGYHPETWCPSWSIRTALLAIIGFMPTSGAGAIGSMSISIEERRKLAASSRNFTCDICGPTRDLLLPLTSASSSTVKEAQEVASQCIITDPVAPKEMPSESRDAKVQPEAQKVSKNDVYNGGIPSAFPPQLSALQGMPRPAYWLCYPIFLSNGTTSANVPWTAAGDIKREPPLSFEEWLKKVHECPSASGGTGSESSPTSTCKSPSAKPPNSPTDQVRVNAVAASESSAETEEVEAAPQTVPDPEPSEKLEAAEAETLEEPPGCRPASSSPPTTIVLDDAVRAPPSGAESGSFGSSDAVCYNGGGSRRPSPGPERPGPTASLHCESPMPVERTCSMPSEPLPQYASSSITQGPRVVPLPSKEAAKEAAQRILQDAAERHRQRICAMQTRLERTPAGGMVTAGASLLPQEMQWVKWVAVAVATSLIALLLRRLIIMSTTGPS</sequence>
<keyword evidence="2" id="KW-1133">Transmembrane helix</keyword>
<dbReference type="SMART" id="SM00212">
    <property type="entry name" value="UBCc"/>
    <property type="match status" value="1"/>
</dbReference>
<evidence type="ECO:0000313" key="5">
    <source>
        <dbReference type="Proteomes" id="UP000017246"/>
    </source>
</evidence>
<evidence type="ECO:0000313" key="4">
    <source>
        <dbReference type="EMBL" id="CDS36845.1"/>
    </source>
</evidence>
<dbReference type="PROSITE" id="PS50127">
    <property type="entry name" value="UBC_2"/>
    <property type="match status" value="1"/>
</dbReference>
<dbReference type="InterPro" id="IPR050113">
    <property type="entry name" value="Ub_conjugating_enzyme"/>
</dbReference>
<reference evidence="4" key="1">
    <citation type="journal article" date="2013" name="Nature">
        <title>The genomes of four tapeworm species reveal adaptations to parasitism.</title>
        <authorList>
            <person name="Tsai I.J."/>
            <person name="Zarowiecki M."/>
            <person name="Holroyd N."/>
            <person name="Garciarrubio A."/>
            <person name="Sanchez-Flores A."/>
            <person name="Brooks K.L."/>
            <person name="Tracey A."/>
            <person name="Bobes R.J."/>
            <person name="Fragoso G."/>
            <person name="Sciutto E."/>
            <person name="Aslett M."/>
            <person name="Beasley H."/>
            <person name="Bennett H.M."/>
            <person name="Cai J."/>
            <person name="Camicia F."/>
            <person name="Clark R."/>
            <person name="Cucher M."/>
            <person name="De Silva N."/>
            <person name="Day T.A."/>
            <person name="Deplazes P."/>
            <person name="Estrada K."/>
            <person name="Fernandez C."/>
            <person name="Holland P.W."/>
            <person name="Hou J."/>
            <person name="Hu S."/>
            <person name="Huckvale T."/>
            <person name="Hung S.S."/>
            <person name="Kamenetzky L."/>
            <person name="Keane J.A."/>
            <person name="Kiss F."/>
            <person name="Koziol U."/>
            <person name="Lambert O."/>
            <person name="Liu K."/>
            <person name="Luo X."/>
            <person name="Luo Y."/>
            <person name="Macchiaroli N."/>
            <person name="Nichol S."/>
            <person name="Paps J."/>
            <person name="Parkinson J."/>
            <person name="Pouchkina-Stantcheva N."/>
            <person name="Riddiford N."/>
            <person name="Rosenzvit M."/>
            <person name="Salinas G."/>
            <person name="Wasmuth J.D."/>
            <person name="Zamanian M."/>
            <person name="Zheng Y."/>
            <person name="Cai X."/>
            <person name="Soberon X."/>
            <person name="Olson P.D."/>
            <person name="Laclette J.P."/>
            <person name="Brehm K."/>
            <person name="Berriman M."/>
            <person name="Garciarrubio A."/>
            <person name="Bobes R.J."/>
            <person name="Fragoso G."/>
            <person name="Sanchez-Flores A."/>
            <person name="Estrada K."/>
            <person name="Cevallos M.A."/>
            <person name="Morett E."/>
            <person name="Gonzalez V."/>
            <person name="Portillo T."/>
            <person name="Ochoa-Leyva A."/>
            <person name="Jose M.V."/>
            <person name="Sciutto E."/>
            <person name="Landa A."/>
            <person name="Jimenez L."/>
            <person name="Valdes V."/>
            <person name="Carrero J.C."/>
            <person name="Larralde C."/>
            <person name="Morales-Montor J."/>
            <person name="Limon-Lason J."/>
            <person name="Soberon X."/>
            <person name="Laclette J.P."/>
        </authorList>
    </citation>
    <scope>NUCLEOTIDE SEQUENCE [LARGE SCALE GENOMIC DNA]</scope>
</reference>
<reference evidence="4" key="2">
    <citation type="submission" date="2015-11" db="EMBL/GenBank/DDBJ databases">
        <authorList>
            <person name="Zhang Y."/>
            <person name="Guo Z."/>
        </authorList>
    </citation>
    <scope>NUCLEOTIDE SEQUENCE</scope>
</reference>
<evidence type="ECO:0000256" key="1">
    <source>
        <dbReference type="SAM" id="MobiDB-lite"/>
    </source>
</evidence>
<dbReference type="OrthoDB" id="1158011at2759"/>
<feature type="domain" description="UBC core" evidence="3">
    <location>
        <begin position="23"/>
        <end position="173"/>
    </location>
</feature>
<dbReference type="InterPro" id="IPR016135">
    <property type="entry name" value="UBQ-conjugating_enzyme/RWD"/>
</dbReference>
<protein>
    <submittedName>
        <fullName evidence="4">Ubiquitin conjugating enzyme E2 J1</fullName>
    </submittedName>
</protein>
<dbReference type="eggNOG" id="KOG0428">
    <property type="taxonomic scope" value="Eukaryota"/>
</dbReference>
<dbReference type="PANTHER" id="PTHR24067">
    <property type="entry name" value="UBIQUITIN-CONJUGATING ENZYME E2"/>
    <property type="match status" value="1"/>
</dbReference>
<organism evidence="4 5">
    <name type="scientific">Echinococcus multilocularis</name>
    <name type="common">Fox tapeworm</name>
    <dbReference type="NCBI Taxonomy" id="6211"/>
    <lineage>
        <taxon>Eukaryota</taxon>
        <taxon>Metazoa</taxon>
        <taxon>Spiralia</taxon>
        <taxon>Lophotrochozoa</taxon>
        <taxon>Platyhelminthes</taxon>
        <taxon>Cestoda</taxon>
        <taxon>Eucestoda</taxon>
        <taxon>Cyclophyllidea</taxon>
        <taxon>Taeniidae</taxon>
        <taxon>Echinococcus</taxon>
    </lineage>
</organism>
<evidence type="ECO:0000259" key="3">
    <source>
        <dbReference type="PROSITE" id="PS50127"/>
    </source>
</evidence>
<dbReference type="FunFam" id="3.10.110.10:FF:000086">
    <property type="entry name" value="Ubiquitin-conjugating enzyme E2 J1"/>
    <property type="match status" value="1"/>
</dbReference>
<keyword evidence="2" id="KW-0472">Membrane</keyword>
<feature type="transmembrane region" description="Helical" evidence="2">
    <location>
        <begin position="519"/>
        <end position="536"/>
    </location>
</feature>
<keyword evidence="2" id="KW-0812">Transmembrane</keyword>
<evidence type="ECO:0000256" key="2">
    <source>
        <dbReference type="SAM" id="Phobius"/>
    </source>
</evidence>
<dbReference type="InterPro" id="IPR000608">
    <property type="entry name" value="UBC"/>
</dbReference>
<dbReference type="Gene3D" id="3.10.110.10">
    <property type="entry name" value="Ubiquitin Conjugating Enzyme"/>
    <property type="match status" value="1"/>
</dbReference>
<dbReference type="Proteomes" id="UP000017246">
    <property type="component" value="Unassembled WGS sequence"/>
</dbReference>
<feature type="region of interest" description="Disordered" evidence="1">
    <location>
        <begin position="292"/>
        <end position="461"/>
    </location>
</feature>
<keyword evidence="5" id="KW-1185">Reference proteome</keyword>
<dbReference type="SUPFAM" id="SSF54495">
    <property type="entry name" value="UBC-like"/>
    <property type="match status" value="1"/>
</dbReference>
<accession>A0A068Y3U3</accession>
<dbReference type="EMBL" id="LN902846">
    <property type="protein sequence ID" value="CDS36845.1"/>
    <property type="molecule type" value="Genomic_DNA"/>
</dbReference>
<gene>
    <name evidence="4" type="ORF">EmuJ_000406600</name>
</gene>
<proteinExistence type="predicted"/>